<organism evidence="13">
    <name type="scientific">Physcomitrium patens</name>
    <name type="common">Spreading-leaved earth moss</name>
    <name type="synonym">Physcomitrella patens</name>
    <dbReference type="NCBI Taxonomy" id="3218"/>
    <lineage>
        <taxon>Eukaryota</taxon>
        <taxon>Viridiplantae</taxon>
        <taxon>Streptophyta</taxon>
        <taxon>Embryophyta</taxon>
        <taxon>Bryophyta</taxon>
        <taxon>Bryophytina</taxon>
        <taxon>Bryopsida</taxon>
        <taxon>Funariidae</taxon>
        <taxon>Funariales</taxon>
        <taxon>Funariaceae</taxon>
        <taxon>Physcomitrium</taxon>
    </lineage>
</organism>
<dbReference type="FunFam" id="1.10.150.900:FF:000001">
    <property type="entry name" value="Aminoacylase-1, putative"/>
    <property type="match status" value="1"/>
</dbReference>
<dbReference type="HOGENOM" id="CLU_021802_5_0_1"/>
<keyword evidence="15" id="KW-1185">Reference proteome</keyword>
<dbReference type="GO" id="GO:0046872">
    <property type="term" value="F:metal ion binding"/>
    <property type="evidence" value="ECO:0007669"/>
    <property type="project" value="UniProtKB-KW"/>
</dbReference>
<dbReference type="STRING" id="3218.A9S286"/>
<evidence type="ECO:0000256" key="8">
    <source>
        <dbReference type="ARBA" id="ARBA00029656"/>
    </source>
</evidence>
<name>A9S286_PHYPA</name>
<feature type="domain" description="Peptidase M20 dimerisation" evidence="12">
    <location>
        <begin position="209"/>
        <end position="318"/>
    </location>
</feature>
<accession>A9S286</accession>
<evidence type="ECO:0000313" key="14">
    <source>
        <dbReference type="EnsemblPlants" id="Pp3c7_6440V3.1"/>
    </source>
</evidence>
<dbReference type="GO" id="GO:0004046">
    <property type="term" value="F:aminoacylase activity"/>
    <property type="evidence" value="ECO:0000318"/>
    <property type="project" value="GO_Central"/>
</dbReference>
<feature type="signal peptide" evidence="11">
    <location>
        <begin position="1"/>
        <end position="22"/>
    </location>
</feature>
<protein>
    <recommendedName>
        <fullName evidence="3">N-acyl-aliphatic-L-amino acid amidohydrolase</fullName>
        <ecNumber evidence="3">3.5.1.14</ecNumber>
    </recommendedName>
    <alternativeName>
        <fullName evidence="8">N-acyl-L-amino-acid amidohydrolase</fullName>
    </alternativeName>
</protein>
<dbReference type="PANTHER" id="PTHR45892">
    <property type="entry name" value="AMINOACYLASE-1"/>
    <property type="match status" value="1"/>
</dbReference>
<dbReference type="PANTHER" id="PTHR45892:SF1">
    <property type="entry name" value="AMINOACYLASE-1"/>
    <property type="match status" value="1"/>
</dbReference>
<evidence type="ECO:0000256" key="4">
    <source>
        <dbReference type="ARBA" id="ARBA00022490"/>
    </source>
</evidence>
<feature type="binding site" evidence="10">
    <location>
        <position position="100"/>
    </location>
    <ligand>
        <name>Zn(2+)</name>
        <dbReference type="ChEBI" id="CHEBI:29105"/>
        <label>1</label>
    </ligand>
</feature>
<feature type="binding site" evidence="10">
    <location>
        <position position="133"/>
    </location>
    <ligand>
        <name>Zn(2+)</name>
        <dbReference type="ChEBI" id="CHEBI:29105"/>
        <label>2</label>
    </ligand>
</feature>
<dbReference type="EnsemblPlants" id="Pp3c7_6440V3.3">
    <property type="protein sequence ID" value="Pp3c7_6440V3.3"/>
    <property type="gene ID" value="Pp3c7_6440"/>
</dbReference>
<dbReference type="Gene3D" id="1.10.150.900">
    <property type="match status" value="1"/>
</dbReference>
<reference evidence="13 15" key="1">
    <citation type="journal article" date="2008" name="Science">
        <title>The Physcomitrella genome reveals evolutionary insights into the conquest of land by plants.</title>
        <authorList>
            <person name="Rensing S."/>
            <person name="Lang D."/>
            <person name="Zimmer A."/>
            <person name="Terry A."/>
            <person name="Salamov A."/>
            <person name="Shapiro H."/>
            <person name="Nishiyama T."/>
            <person name="Perroud P.-F."/>
            <person name="Lindquist E."/>
            <person name="Kamisugi Y."/>
            <person name="Tanahashi T."/>
            <person name="Sakakibara K."/>
            <person name="Fujita T."/>
            <person name="Oishi K."/>
            <person name="Shin-I T."/>
            <person name="Kuroki Y."/>
            <person name="Toyoda A."/>
            <person name="Suzuki Y."/>
            <person name="Hashimoto A."/>
            <person name="Yamaguchi K."/>
            <person name="Sugano A."/>
            <person name="Kohara Y."/>
            <person name="Fujiyama A."/>
            <person name="Anterola A."/>
            <person name="Aoki S."/>
            <person name="Ashton N."/>
            <person name="Barbazuk W.B."/>
            <person name="Barker E."/>
            <person name="Bennetzen J."/>
            <person name="Bezanilla M."/>
            <person name="Blankenship R."/>
            <person name="Cho S.H."/>
            <person name="Dutcher S."/>
            <person name="Estelle M."/>
            <person name="Fawcett J.A."/>
            <person name="Gundlach H."/>
            <person name="Hanada K."/>
            <person name="Heyl A."/>
            <person name="Hicks K.A."/>
            <person name="Hugh J."/>
            <person name="Lohr M."/>
            <person name="Mayer K."/>
            <person name="Melkozernov A."/>
            <person name="Murata T."/>
            <person name="Nelson D."/>
            <person name="Pils B."/>
            <person name="Prigge M."/>
            <person name="Reiss B."/>
            <person name="Renner T."/>
            <person name="Rombauts S."/>
            <person name="Rushton P."/>
            <person name="Sanderfoot A."/>
            <person name="Schween G."/>
            <person name="Shiu S.-H."/>
            <person name="Stueber K."/>
            <person name="Theodoulou F.L."/>
            <person name="Tu H."/>
            <person name="Van de Peer Y."/>
            <person name="Verrier P.J."/>
            <person name="Waters E."/>
            <person name="Wood A."/>
            <person name="Yang L."/>
            <person name="Cove D."/>
            <person name="Cuming A."/>
            <person name="Hasebe M."/>
            <person name="Lucas S."/>
            <person name="Mishler D.B."/>
            <person name="Reski R."/>
            <person name="Grigoriev I."/>
            <person name="Quatrano R.S."/>
            <person name="Boore J.L."/>
        </authorList>
    </citation>
    <scope>NUCLEOTIDE SEQUENCE [LARGE SCALE GENOMIC DNA]</scope>
    <source>
        <strain evidence="14 15">cv. Gransden 2004</strain>
    </source>
</reference>
<evidence type="ECO:0000256" key="1">
    <source>
        <dbReference type="ARBA" id="ARBA00004496"/>
    </source>
</evidence>
<dbReference type="Gramene" id="Pp3c7_6440V3.1">
    <property type="protein sequence ID" value="Pp3c7_6440V3.1"/>
    <property type="gene ID" value="Pp3c7_6440"/>
</dbReference>
<feature type="binding site" evidence="10">
    <location>
        <position position="405"/>
    </location>
    <ligand>
        <name>Zn(2+)</name>
        <dbReference type="ChEBI" id="CHEBI:29105"/>
        <label>2</label>
    </ligand>
</feature>
<dbReference type="OMA" id="GTDAKQF"/>
<dbReference type="eggNOG" id="KOG2275">
    <property type="taxonomic scope" value="Eukaryota"/>
</dbReference>
<dbReference type="GO" id="GO:0006520">
    <property type="term" value="P:amino acid metabolic process"/>
    <property type="evidence" value="ECO:0007669"/>
    <property type="project" value="InterPro"/>
</dbReference>
<evidence type="ECO:0000313" key="13">
    <source>
        <dbReference type="EMBL" id="PNR50836.1"/>
    </source>
</evidence>
<evidence type="ECO:0000256" key="3">
    <source>
        <dbReference type="ARBA" id="ARBA00011913"/>
    </source>
</evidence>
<dbReference type="Gene3D" id="3.40.630.10">
    <property type="entry name" value="Zn peptidases"/>
    <property type="match status" value="1"/>
</dbReference>
<comment type="similarity">
    <text evidence="2">Belongs to the peptidase M20A family.</text>
</comment>
<dbReference type="InterPro" id="IPR052083">
    <property type="entry name" value="Aminoacylase-1_M20A"/>
</dbReference>
<dbReference type="PROSITE" id="PS00758">
    <property type="entry name" value="ARGE_DAPE_CPG2_1"/>
    <property type="match status" value="1"/>
</dbReference>
<dbReference type="Pfam" id="PF07687">
    <property type="entry name" value="M20_dimer"/>
    <property type="match status" value="1"/>
</dbReference>
<dbReference type="EMBL" id="ABEU02000007">
    <property type="protein sequence ID" value="PNR50836.1"/>
    <property type="molecule type" value="Genomic_DNA"/>
</dbReference>
<evidence type="ECO:0000256" key="6">
    <source>
        <dbReference type="ARBA" id="ARBA00022801"/>
    </source>
</evidence>
<dbReference type="FunFam" id="3.40.630.10:FF:000019">
    <property type="entry name" value="Aminoacylase 1"/>
    <property type="match status" value="1"/>
</dbReference>
<gene>
    <name evidence="14" type="primary">LOC112284932</name>
    <name evidence="13" type="ORF">PHYPA_010022</name>
</gene>
<dbReference type="EnsemblPlants" id="Pp3c7_6440V3.2">
    <property type="protein sequence ID" value="Pp3c7_6440V3.2"/>
    <property type="gene ID" value="Pp3c7_6440"/>
</dbReference>
<keyword evidence="4" id="KW-0963">Cytoplasm</keyword>
<evidence type="ECO:0000256" key="11">
    <source>
        <dbReference type="SAM" id="SignalP"/>
    </source>
</evidence>
<dbReference type="NCBIfam" id="TIGR01880">
    <property type="entry name" value="Ac-peptdase-euk"/>
    <property type="match status" value="1"/>
</dbReference>
<dbReference type="Gramene" id="Pp3c7_6440V3.3">
    <property type="protein sequence ID" value="Pp3c7_6440V3.3"/>
    <property type="gene ID" value="Pp3c7_6440"/>
</dbReference>
<dbReference type="KEGG" id="ppp:112284932"/>
<keyword evidence="6" id="KW-0378">Hydrolase</keyword>
<feature type="active site" evidence="9">
    <location>
        <position position="102"/>
    </location>
</feature>
<dbReference type="AlphaFoldDB" id="A9S286"/>
<evidence type="ECO:0000259" key="12">
    <source>
        <dbReference type="Pfam" id="PF07687"/>
    </source>
</evidence>
<dbReference type="InterPro" id="IPR010159">
    <property type="entry name" value="N-acyl_aa_amidohydrolase"/>
</dbReference>
<keyword evidence="11" id="KW-0732">Signal</keyword>
<dbReference type="PaxDb" id="3218-PP1S42_262V6.2"/>
<feature type="chain" id="PRO_5014297880" description="N-acyl-aliphatic-L-amino acid amidohydrolase" evidence="11">
    <location>
        <begin position="23"/>
        <end position="443"/>
    </location>
</feature>
<reference evidence="13 15" key="2">
    <citation type="journal article" date="2018" name="Plant J.">
        <title>The Physcomitrella patens chromosome-scale assembly reveals moss genome structure and evolution.</title>
        <authorList>
            <person name="Lang D."/>
            <person name="Ullrich K.K."/>
            <person name="Murat F."/>
            <person name="Fuchs J."/>
            <person name="Jenkins J."/>
            <person name="Haas F.B."/>
            <person name="Piednoel M."/>
            <person name="Gundlach H."/>
            <person name="Van Bel M."/>
            <person name="Meyberg R."/>
            <person name="Vives C."/>
            <person name="Morata J."/>
            <person name="Symeonidi A."/>
            <person name="Hiss M."/>
            <person name="Muchero W."/>
            <person name="Kamisugi Y."/>
            <person name="Saleh O."/>
            <person name="Blanc G."/>
            <person name="Decker E.L."/>
            <person name="van Gessel N."/>
            <person name="Grimwood J."/>
            <person name="Hayes R.D."/>
            <person name="Graham S.W."/>
            <person name="Gunter L.E."/>
            <person name="McDaniel S.F."/>
            <person name="Hoernstein S.N.W."/>
            <person name="Larsson A."/>
            <person name="Li F.W."/>
            <person name="Perroud P.F."/>
            <person name="Phillips J."/>
            <person name="Ranjan P."/>
            <person name="Rokshar D.S."/>
            <person name="Rothfels C.J."/>
            <person name="Schneider L."/>
            <person name="Shu S."/>
            <person name="Stevenson D.W."/>
            <person name="Thummler F."/>
            <person name="Tillich M."/>
            <person name="Villarreal Aguilar J.C."/>
            <person name="Widiez T."/>
            <person name="Wong G.K."/>
            <person name="Wymore A."/>
            <person name="Zhang Y."/>
            <person name="Zimmer A.D."/>
            <person name="Quatrano R.S."/>
            <person name="Mayer K.F.X."/>
            <person name="Goodstein D."/>
            <person name="Casacuberta J.M."/>
            <person name="Vandepoele K."/>
            <person name="Reski R."/>
            <person name="Cuming A.C."/>
            <person name="Tuskan G.A."/>
            <person name="Maumus F."/>
            <person name="Salse J."/>
            <person name="Schmutz J."/>
            <person name="Rensing S.A."/>
        </authorList>
    </citation>
    <scope>NUCLEOTIDE SEQUENCE [LARGE SCALE GENOMIC DNA]</scope>
    <source>
        <strain evidence="14 15">cv. Gransden 2004</strain>
    </source>
</reference>
<dbReference type="FunCoup" id="A9S286">
    <property type="interactions" value="1162"/>
</dbReference>
<dbReference type="InterPro" id="IPR001261">
    <property type="entry name" value="ArgE/DapE_CS"/>
</dbReference>
<feature type="binding site" evidence="10">
    <location>
        <position position="195"/>
    </location>
    <ligand>
        <name>Zn(2+)</name>
        <dbReference type="ChEBI" id="CHEBI:29105"/>
        <label>1</label>
    </ligand>
</feature>
<comment type="cofactor">
    <cofactor evidence="10">
        <name>Zn(2+)</name>
        <dbReference type="ChEBI" id="CHEBI:29105"/>
    </cofactor>
    <text evidence="10">Binds 2 Zn(2+) ions per subunit.</text>
</comment>
<dbReference type="CDD" id="cd05646">
    <property type="entry name" value="M20_AcylaseI_like"/>
    <property type="match status" value="1"/>
</dbReference>
<dbReference type="Gene3D" id="3.30.70.360">
    <property type="match status" value="1"/>
</dbReference>
<dbReference type="EnsemblPlants" id="Pp3c7_6440V3.1">
    <property type="protein sequence ID" value="Pp3c7_6440V3.1"/>
    <property type="gene ID" value="Pp3c7_6440"/>
</dbReference>
<proteinExistence type="inferred from homology"/>
<feature type="active site" description="Proton acceptor" evidence="9">
    <location>
        <position position="167"/>
    </location>
</feature>
<sequence>MGSRYFTLLCCILCITVAPCCGSLFSSSDSDPVGRFKTFLRIATVHPLPDYQPPTEFLLAQAKEIGLEARTLEYVKGKPVVLLTWMGKDPSLPSVLLNSHVDVVPAEKSKWKHDPFAAVEDEEGNIFARGSQDMKCVGLQYLEAIRNLKAQGFEPTRTIYISYVPDEEIGGVDGAGNFVSSEDFQKLNVGVTLDEGLASPSESYRVFNGERSPWWLKIKTTGPPGHGSKLYDNSAFENLMKSLESISKFREEQFNLVKNGLKAEGEVTSINGVYLKAGTPTPIGFVMNLQPSEAEAGFDVRIPPLGDIEDLQRRIDEEWAPASRNFTYSFAEKVFPRDKHGNPTVTAADDSNPWWGLLKDAVAKAGGKLNKVEIFPAATDSRYVRQEGIVAFGFSPMANTPVLLHDHNEFLNAEEYTKGIHVYEEIIKAYSSYAPDAASEAEL</sequence>
<keyword evidence="5 10" id="KW-0479">Metal-binding</keyword>
<comment type="subcellular location">
    <subcellularLocation>
        <location evidence="1">Cytoplasm</location>
    </subcellularLocation>
</comment>
<evidence type="ECO:0000256" key="10">
    <source>
        <dbReference type="PIRSR" id="PIRSR036696-2"/>
    </source>
</evidence>
<dbReference type="EC" id="3.5.1.14" evidence="3"/>
<keyword evidence="7 10" id="KW-0862">Zinc</keyword>
<dbReference type="InterPro" id="IPR002933">
    <property type="entry name" value="Peptidase_M20"/>
</dbReference>
<dbReference type="PIRSF" id="PIRSF036696">
    <property type="entry name" value="ACY-1"/>
    <property type="match status" value="1"/>
</dbReference>
<dbReference type="Pfam" id="PF01546">
    <property type="entry name" value="Peptidase_M20"/>
    <property type="match status" value="1"/>
</dbReference>
<evidence type="ECO:0000256" key="5">
    <source>
        <dbReference type="ARBA" id="ARBA00022723"/>
    </source>
</evidence>
<reference evidence="14" key="3">
    <citation type="submission" date="2020-12" db="UniProtKB">
        <authorList>
            <consortium name="EnsemblPlants"/>
        </authorList>
    </citation>
    <scope>IDENTIFICATION</scope>
</reference>
<evidence type="ECO:0000256" key="9">
    <source>
        <dbReference type="PIRSR" id="PIRSR036696-1"/>
    </source>
</evidence>
<dbReference type="RefSeq" id="XP_024381091.1">
    <property type="nucleotide sequence ID" value="XM_024525323.2"/>
</dbReference>
<dbReference type="Proteomes" id="UP000006727">
    <property type="component" value="Chromosome 7"/>
</dbReference>
<evidence type="ECO:0000313" key="15">
    <source>
        <dbReference type="Proteomes" id="UP000006727"/>
    </source>
</evidence>
<dbReference type="SUPFAM" id="SSF53187">
    <property type="entry name" value="Zn-dependent exopeptidases"/>
    <property type="match status" value="1"/>
</dbReference>
<evidence type="ECO:0000256" key="2">
    <source>
        <dbReference type="ARBA" id="ARBA00006247"/>
    </source>
</evidence>
<dbReference type="Gramene" id="Pp3c7_6440V3.2">
    <property type="protein sequence ID" value="Pp3c7_6440V3.2"/>
    <property type="gene ID" value="Pp3c7_6440"/>
</dbReference>
<feature type="binding site" evidence="10">
    <location>
        <position position="133"/>
    </location>
    <ligand>
        <name>Zn(2+)</name>
        <dbReference type="ChEBI" id="CHEBI:29105"/>
        <label>1</label>
    </ligand>
</feature>
<feature type="binding site" evidence="10">
    <location>
        <position position="168"/>
    </location>
    <ligand>
        <name>Zn(2+)</name>
        <dbReference type="ChEBI" id="CHEBI:29105"/>
        <label>2</label>
    </ligand>
</feature>
<evidence type="ECO:0000256" key="7">
    <source>
        <dbReference type="ARBA" id="ARBA00022833"/>
    </source>
</evidence>
<dbReference type="OrthoDB" id="3064516at2759"/>
<dbReference type="InterPro" id="IPR011650">
    <property type="entry name" value="Peptidase_M20_dimer"/>
</dbReference>
<dbReference type="GO" id="GO:0005737">
    <property type="term" value="C:cytoplasm"/>
    <property type="evidence" value="ECO:0007669"/>
    <property type="project" value="UniProtKB-SubCell"/>
</dbReference>
<dbReference type="FunFam" id="3.30.70.360:FF:000009">
    <property type="entry name" value="aminoacylase-1 isoform X1"/>
    <property type="match status" value="1"/>
</dbReference>
<dbReference type="GeneID" id="112284932"/>